<accession>A0A6J6WZF6</accession>
<evidence type="ECO:0000313" key="2">
    <source>
        <dbReference type="EMBL" id="CAB4994598.1"/>
    </source>
</evidence>
<dbReference type="PROSITE" id="PS51257">
    <property type="entry name" value="PROKAR_LIPOPROTEIN"/>
    <property type="match status" value="1"/>
</dbReference>
<name>A0A6J6WZF6_9ZZZZ</name>
<dbReference type="EMBL" id="CAFAAJ010000006">
    <property type="protein sequence ID" value="CAB4790012.1"/>
    <property type="molecule type" value="Genomic_DNA"/>
</dbReference>
<evidence type="ECO:0000313" key="1">
    <source>
        <dbReference type="EMBL" id="CAB4790012.1"/>
    </source>
</evidence>
<dbReference type="EMBL" id="CAFBON010000140">
    <property type="protein sequence ID" value="CAB4994598.1"/>
    <property type="molecule type" value="Genomic_DNA"/>
</dbReference>
<protein>
    <submittedName>
        <fullName evidence="1">Unannotated protein</fullName>
    </submittedName>
</protein>
<proteinExistence type="predicted"/>
<reference evidence="1" key="1">
    <citation type="submission" date="2020-05" db="EMBL/GenBank/DDBJ databases">
        <authorList>
            <person name="Chiriac C."/>
            <person name="Salcher M."/>
            <person name="Ghai R."/>
            <person name="Kavagutti S V."/>
        </authorList>
    </citation>
    <scope>NUCLEOTIDE SEQUENCE</scope>
</reference>
<organism evidence="1">
    <name type="scientific">freshwater metagenome</name>
    <dbReference type="NCBI Taxonomy" id="449393"/>
    <lineage>
        <taxon>unclassified sequences</taxon>
        <taxon>metagenomes</taxon>
        <taxon>ecological metagenomes</taxon>
    </lineage>
</organism>
<sequence length="320" mass="32867">MHHRPYITLLAAVALSGTALAACGGSSESAVESAVPTSSAPDTTPAPASTEVATTVATTTAPAAFDGPSFPDTVAPALAPYSATIGAAPDSADVRALLSALGDDIPLPPGLTLNGIGHRWIKEFGELKDSQSVSFGQFLDGEQLKAFGASVSNGWKQASLATSGSLTTLLLTHTDGRRVAFVSDSEASASGTGRAPLEMSLSTDGTATAEPGWIASLPGLSGGELVEYIESSGRISDNLVGAGEYVLVRWRYSASQLDALNAYLTSGVVQSAGFSYDTDIFNGFEALVDVAIGDWKGTVLIGAASVNDVEYHDLVWSLHR</sequence>
<dbReference type="AlphaFoldDB" id="A0A6J6WZF6"/>
<gene>
    <name evidence="1" type="ORF">UFOPK3001_00149</name>
    <name evidence="2" type="ORF">UFOPK3954_01382</name>
</gene>